<dbReference type="PANTHER" id="PTHR36167">
    <property type="entry name" value="C2H2 FINGER DOMAIN TRANSCRIPTION FACTOR (EUROFUNG)-RELATED"/>
    <property type="match status" value="1"/>
</dbReference>
<dbReference type="OrthoDB" id="5431013at2759"/>
<evidence type="ECO:0000256" key="1">
    <source>
        <dbReference type="SAM" id="MobiDB-lite"/>
    </source>
</evidence>
<dbReference type="AlphaFoldDB" id="A0A194X8U5"/>
<dbReference type="KEGG" id="psco:LY89DRAFT_734689"/>
<feature type="region of interest" description="Disordered" evidence="1">
    <location>
        <begin position="206"/>
        <end position="232"/>
    </location>
</feature>
<dbReference type="InParanoid" id="A0A194X8U5"/>
<gene>
    <name evidence="2" type="ORF">LY89DRAFT_734689</name>
</gene>
<evidence type="ECO:0000313" key="3">
    <source>
        <dbReference type="Proteomes" id="UP000070700"/>
    </source>
</evidence>
<dbReference type="GO" id="GO:0006355">
    <property type="term" value="P:regulation of DNA-templated transcription"/>
    <property type="evidence" value="ECO:0007669"/>
    <property type="project" value="InterPro"/>
</dbReference>
<name>A0A194X8U5_MOLSC</name>
<feature type="compositionally biased region" description="Polar residues" evidence="1">
    <location>
        <begin position="218"/>
        <end position="232"/>
    </location>
</feature>
<dbReference type="RefSeq" id="XP_018070948.1">
    <property type="nucleotide sequence ID" value="XM_018219931.1"/>
</dbReference>
<proteinExistence type="predicted"/>
<organism evidence="2 3">
    <name type="scientific">Mollisia scopiformis</name>
    <name type="common">Conifer needle endophyte fungus</name>
    <name type="synonym">Phialocephala scopiformis</name>
    <dbReference type="NCBI Taxonomy" id="149040"/>
    <lineage>
        <taxon>Eukaryota</taxon>
        <taxon>Fungi</taxon>
        <taxon>Dikarya</taxon>
        <taxon>Ascomycota</taxon>
        <taxon>Pezizomycotina</taxon>
        <taxon>Leotiomycetes</taxon>
        <taxon>Helotiales</taxon>
        <taxon>Mollisiaceae</taxon>
        <taxon>Mollisia</taxon>
    </lineage>
</organism>
<dbReference type="EMBL" id="KQ947416">
    <property type="protein sequence ID" value="KUJ16593.1"/>
    <property type="molecule type" value="Genomic_DNA"/>
</dbReference>
<reference evidence="2 3" key="1">
    <citation type="submission" date="2015-10" db="EMBL/GenBank/DDBJ databases">
        <title>Full genome of DAOMC 229536 Phialocephala scopiformis, a fungal endophyte of spruce producing the potent anti-insectan compound rugulosin.</title>
        <authorList>
            <consortium name="DOE Joint Genome Institute"/>
            <person name="Walker A.K."/>
            <person name="Frasz S.L."/>
            <person name="Seifert K.A."/>
            <person name="Miller J.D."/>
            <person name="Mondo S.J."/>
            <person name="Labutti K."/>
            <person name="Lipzen A."/>
            <person name="Dockter R."/>
            <person name="Kennedy M."/>
            <person name="Grigoriev I.V."/>
            <person name="Spatafora J.W."/>
        </authorList>
    </citation>
    <scope>NUCLEOTIDE SEQUENCE [LARGE SCALE GENOMIC DNA]</scope>
    <source>
        <strain evidence="2 3">CBS 120377</strain>
    </source>
</reference>
<dbReference type="InterPro" id="IPR039327">
    <property type="entry name" value="CON7-like"/>
</dbReference>
<protein>
    <recommendedName>
        <fullName evidence="4">Fungal N-terminal domain-containing protein</fullName>
    </recommendedName>
</protein>
<keyword evidence="3" id="KW-1185">Reference proteome</keyword>
<dbReference type="GeneID" id="28829657"/>
<evidence type="ECO:0008006" key="4">
    <source>
        <dbReference type="Google" id="ProtNLM"/>
    </source>
</evidence>
<evidence type="ECO:0000313" key="2">
    <source>
        <dbReference type="EMBL" id="KUJ16593.1"/>
    </source>
</evidence>
<accession>A0A194X8U5</accession>
<dbReference type="Proteomes" id="UP000070700">
    <property type="component" value="Unassembled WGS sequence"/>
</dbReference>
<sequence length="750" mass="83620">MSGLEVVGSVASVIRLAAAVYSISKTLYEVGDALSNAPSDIKDLARDLETFSEELHLLSTLLDLKNSRYSDAVYRLIAKIIGDCATICQKIDRVLKKLRTTSFWSKVKWVYKEKEIMKLLARLRDLKLSLMGTLSLLGALKADTMMNAMGVGTSSLLEGTSNELCSRQTAKDLEIAEQKLAGIGTVEHPTTNFSIALASQQSWSSGASSATIHPPKTFQENSANTESTSPLSNVTFKPDLSISCSATPTQDSFQQTAVSSFEHEHKHSQVDCSTSWETITMHTSSKSPSSIADVLHEPSASRTHQAWRKEVVDIAIKHFNMTMEEAISWASSVPVPSIPGMSVQAASEDMAPRRSRESVQLPRNGFYNSSSPMVELVAKQSDDQLGQNWKKETILLAMKHFHMTMEQAVSWTASLPTPIPPERSIAVSDSVISSVCDSCALPREPRQPQIIFDGGGKQPPSRQGMYRMEKEREFINAYMQAFPNSKSPPFRLFSYLWMEAYLNISTSNLEVFLRLGHIDKRAKDLVPNLVYDSEPPRAATQAVTKLLVQDIDLDVGHPMNGDPNHEAILSSMKRIRDILQTIRGILEVGVIVWPCLCEAIVAVHKKRYYSLDHQNLYAALADVVTLVARYNVIERIYRQWQGMLVEEEYRVALVALCVRVLLFLDEVISNSAEMKAETLGQWMGKINEADASCRRFSVIIEDVFDEDSDSDGMICPIECTTKRKYQEAASRLESTKLEIENETSVKRQKL</sequence>
<dbReference type="PANTHER" id="PTHR36167:SF3">
    <property type="entry name" value="C2H2 FINGER DOMAIN TRANSCRIPTION FACTOR (EUROFUNG)-RELATED"/>
    <property type="match status" value="1"/>
</dbReference>